<protein>
    <submittedName>
        <fullName evidence="1">Uncharacterized protein</fullName>
    </submittedName>
</protein>
<name>A0ABQ0WX11_9LACO</name>
<evidence type="ECO:0000313" key="1">
    <source>
        <dbReference type="EMBL" id="GEO72400.1"/>
    </source>
</evidence>
<keyword evidence="2" id="KW-1185">Reference proteome</keyword>
<dbReference type="Proteomes" id="UP000321794">
    <property type="component" value="Unassembled WGS sequence"/>
</dbReference>
<gene>
    <name evidence="1" type="ORF">LZY01_15680</name>
</gene>
<organism evidence="1 2">
    <name type="scientific">Levilactobacillus zymae</name>
    <dbReference type="NCBI Taxonomy" id="267363"/>
    <lineage>
        <taxon>Bacteria</taxon>
        <taxon>Bacillati</taxon>
        <taxon>Bacillota</taxon>
        <taxon>Bacilli</taxon>
        <taxon>Lactobacillales</taxon>
        <taxon>Lactobacillaceae</taxon>
        <taxon>Levilactobacillus</taxon>
    </lineage>
</organism>
<evidence type="ECO:0000313" key="2">
    <source>
        <dbReference type="Proteomes" id="UP000321794"/>
    </source>
</evidence>
<comment type="caution">
    <text evidence="1">The sequence shown here is derived from an EMBL/GenBank/DDBJ whole genome shotgun (WGS) entry which is preliminary data.</text>
</comment>
<accession>A0ABQ0WX11</accession>
<dbReference type="EMBL" id="BJZK01000018">
    <property type="protein sequence ID" value="GEO72400.1"/>
    <property type="molecule type" value="Genomic_DNA"/>
</dbReference>
<proteinExistence type="predicted"/>
<sequence>MPANVAGDLLFHPHFDELKFHILSGMPQIKLNILFWHKILRIFPGSHPAEAGKSPAQIDFDHLSSWIQKGDFPPVIRGKSPLDYLLLVGL</sequence>
<dbReference type="RefSeq" id="WP_152318953.1">
    <property type="nucleotide sequence ID" value="NZ_CP045179.1"/>
</dbReference>
<reference evidence="1 2" key="1">
    <citation type="submission" date="2019-07" db="EMBL/GenBank/DDBJ databases">
        <title>Whole genome shotgun sequence of Lactobacillus zymae NBRC 107157.</title>
        <authorList>
            <person name="Hosoyama A."/>
            <person name="Uohara A."/>
            <person name="Ohji S."/>
            <person name="Ichikawa N."/>
        </authorList>
    </citation>
    <scope>NUCLEOTIDE SEQUENCE [LARGE SCALE GENOMIC DNA]</scope>
    <source>
        <strain evidence="1 2">NBRC 107157</strain>
    </source>
</reference>